<keyword evidence="1" id="KW-0479">Metal-binding</keyword>
<dbReference type="SUPFAM" id="SSF54593">
    <property type="entry name" value="Glyoxalase/Bleomycin resistance protein/Dihydroxybiphenyl dioxygenase"/>
    <property type="match status" value="1"/>
</dbReference>
<dbReference type="Proteomes" id="UP000306317">
    <property type="component" value="Unassembled WGS sequence"/>
</dbReference>
<evidence type="ECO:0000313" key="3">
    <source>
        <dbReference type="EMBL" id="THD07807.1"/>
    </source>
</evidence>
<dbReference type="PROSITE" id="PS00934">
    <property type="entry name" value="GLYOXALASE_I_1"/>
    <property type="match status" value="1"/>
</dbReference>
<dbReference type="GO" id="GO:0051213">
    <property type="term" value="F:dioxygenase activity"/>
    <property type="evidence" value="ECO:0007669"/>
    <property type="project" value="UniProtKB-KW"/>
</dbReference>
<comment type="caution">
    <text evidence="3">The sequence shown here is derived from an EMBL/GenBank/DDBJ whole genome shotgun (WGS) entry which is preliminary data.</text>
</comment>
<dbReference type="OrthoDB" id="9804944at2"/>
<dbReference type="AlphaFoldDB" id="A0A4S3KGN7"/>
<evidence type="ECO:0000313" key="4">
    <source>
        <dbReference type="Proteomes" id="UP000306317"/>
    </source>
</evidence>
<organism evidence="3 4">
    <name type="scientific">Rhodanobacter lindaniclasticus</name>
    <dbReference type="NCBI Taxonomy" id="75310"/>
    <lineage>
        <taxon>Bacteria</taxon>
        <taxon>Pseudomonadati</taxon>
        <taxon>Pseudomonadota</taxon>
        <taxon>Gammaproteobacteria</taxon>
        <taxon>Lysobacterales</taxon>
        <taxon>Rhodanobacteraceae</taxon>
        <taxon>Rhodanobacter</taxon>
    </lineage>
</organism>
<dbReference type="RefSeq" id="WP_136258136.1">
    <property type="nucleotide sequence ID" value="NZ_MWIO01000022.1"/>
</dbReference>
<dbReference type="GO" id="GO:0004462">
    <property type="term" value="F:lactoylglutathione lyase activity"/>
    <property type="evidence" value="ECO:0007669"/>
    <property type="project" value="InterPro"/>
</dbReference>
<dbReference type="EMBL" id="MWIO01000022">
    <property type="protein sequence ID" value="THD07807.1"/>
    <property type="molecule type" value="Genomic_DNA"/>
</dbReference>
<dbReference type="InterPro" id="IPR029068">
    <property type="entry name" value="Glyas_Bleomycin-R_OHBP_Dase"/>
</dbReference>
<proteinExistence type="predicted"/>
<name>A0A4S3KGN7_9GAMM</name>
<evidence type="ECO:0000259" key="2">
    <source>
        <dbReference type="PROSITE" id="PS51819"/>
    </source>
</evidence>
<reference evidence="3 4" key="1">
    <citation type="submission" date="2017-02" db="EMBL/GenBank/DDBJ databases">
        <title>Whole genome sequencing of Rhodanobacter lindaniclasticus DSM 17932.</title>
        <authorList>
            <person name="Kumar S."/>
            <person name="Patil P."/>
            <person name="Patil P.B."/>
        </authorList>
    </citation>
    <scope>NUCLEOTIDE SEQUENCE [LARGE SCALE GENOMIC DNA]</scope>
    <source>
        <strain evidence="3 4">DSM 17932</strain>
    </source>
</reference>
<dbReference type="Gene3D" id="3.10.180.10">
    <property type="entry name" value="2,3-Dihydroxybiphenyl 1,2-Dioxygenase, domain 1"/>
    <property type="match status" value="1"/>
</dbReference>
<dbReference type="GO" id="GO:0046872">
    <property type="term" value="F:metal ion binding"/>
    <property type="evidence" value="ECO:0007669"/>
    <property type="project" value="UniProtKB-KW"/>
</dbReference>
<dbReference type="InterPro" id="IPR037523">
    <property type="entry name" value="VOC_core"/>
</dbReference>
<evidence type="ECO:0000256" key="1">
    <source>
        <dbReference type="ARBA" id="ARBA00022723"/>
    </source>
</evidence>
<sequence length="129" mass="14386">MNLNQITLPVTDFDRSVAFYCDMGFTLIVHSPPRYARFECPDGDSTFSLHTTDQPAGSSGVVVYFECQDLDAKVTSLLAAGFEFSQLPTDEHWLWREARLTDPSGNALCLFRAGDNRKNPPWRVAPGKA</sequence>
<keyword evidence="3" id="KW-0223">Dioxygenase</keyword>
<keyword evidence="4" id="KW-1185">Reference proteome</keyword>
<protein>
    <submittedName>
        <fullName evidence="3">Glyoxalase/bleomycin resistance/extradiol dioxygenase family protein</fullName>
    </submittedName>
</protein>
<accession>A0A4S3KGN7</accession>
<dbReference type="PROSITE" id="PS51819">
    <property type="entry name" value="VOC"/>
    <property type="match status" value="1"/>
</dbReference>
<gene>
    <name evidence="3" type="ORF">B1991_07700</name>
</gene>
<dbReference type="InterPro" id="IPR004360">
    <property type="entry name" value="Glyas_Fos-R_dOase_dom"/>
</dbReference>
<feature type="domain" description="VOC" evidence="2">
    <location>
        <begin position="2"/>
        <end position="113"/>
    </location>
</feature>
<dbReference type="Pfam" id="PF00903">
    <property type="entry name" value="Glyoxalase"/>
    <property type="match status" value="1"/>
</dbReference>
<dbReference type="InterPro" id="IPR018146">
    <property type="entry name" value="Glyoxalase_1_CS"/>
</dbReference>
<keyword evidence="3" id="KW-0560">Oxidoreductase</keyword>